<dbReference type="Proteomes" id="UP000011704">
    <property type="component" value="Unassembled WGS sequence"/>
</dbReference>
<protein>
    <submittedName>
        <fullName evidence="1">Uncharacterized protein</fullName>
    </submittedName>
</protein>
<dbReference type="HOGENOM" id="CLU_2845360_0_0_0"/>
<reference evidence="1 2" key="1">
    <citation type="journal article" date="2013" name="Front. Microbiol.">
        <title>The genome of Nitrospina gracilis illuminates the metabolism and evolution of the major marine nitrite oxidizer.</title>
        <authorList>
            <person name="Luecker S."/>
            <person name="Nowka B."/>
            <person name="Rattei T."/>
            <person name="Spieck E."/>
            <person name="and Daims H."/>
        </authorList>
    </citation>
    <scope>NUCLEOTIDE SEQUENCE [LARGE SCALE GENOMIC DNA]</scope>
    <source>
        <strain evidence="1 2">3/211</strain>
    </source>
</reference>
<evidence type="ECO:0000313" key="2">
    <source>
        <dbReference type="Proteomes" id="UP000011704"/>
    </source>
</evidence>
<accession>M1ZES9</accession>
<keyword evidence="2" id="KW-1185">Reference proteome</keyword>
<comment type="caution">
    <text evidence="1">The sequence shown here is derived from an EMBL/GenBank/DDBJ whole genome shotgun (WGS) entry which is preliminary data.</text>
</comment>
<gene>
    <name evidence="1" type="ORF">NITGR_950055</name>
</gene>
<dbReference type="InParanoid" id="M1ZES9"/>
<sequence length="65" mass="7772">MPPKIKDSEIHYHSYKTIDTEIENHCQWGFAKFLQTNQKYFIYNNLWISCGSKNCLLSVFSWLPN</sequence>
<name>M1ZES9_NITG3</name>
<proteinExistence type="predicted"/>
<organism evidence="1 2">
    <name type="scientific">Nitrospina gracilis (strain 3/211)</name>
    <dbReference type="NCBI Taxonomy" id="1266370"/>
    <lineage>
        <taxon>Bacteria</taxon>
        <taxon>Pseudomonadati</taxon>
        <taxon>Nitrospinota/Tectimicrobiota group</taxon>
        <taxon>Nitrospinota</taxon>
        <taxon>Nitrospinia</taxon>
        <taxon>Nitrospinales</taxon>
        <taxon>Nitrospinaceae</taxon>
        <taxon>Nitrospina</taxon>
    </lineage>
</organism>
<dbReference type="EMBL" id="CAQJ01000105">
    <property type="protein sequence ID" value="CCQ92097.1"/>
    <property type="molecule type" value="Genomic_DNA"/>
</dbReference>
<evidence type="ECO:0000313" key="1">
    <source>
        <dbReference type="EMBL" id="CCQ92097.1"/>
    </source>
</evidence>
<dbReference type="AlphaFoldDB" id="M1ZES9"/>